<evidence type="ECO:0000313" key="2">
    <source>
        <dbReference type="Proteomes" id="UP000075606"/>
    </source>
</evidence>
<evidence type="ECO:0000313" key="1">
    <source>
        <dbReference type="EMBL" id="KYG77878.1"/>
    </source>
</evidence>
<name>A0A150XGP2_9BACT</name>
<sequence length="261" mass="28248">MATINFTHAQEQNSSKDTQLVIVYLEDKSEITGELISENETEIVINSVSLGLLTFQQSEVKRVVYLDGKGRMPNPNPTRYFIGQSAYTHEKGEGYYQNIYGLFNLVSYGITDRLSVIGGVELISLYSGNPILFANAKYGIPVAPKLNLAASVSYLTVAGSLAELSAGTINGLVTYGSKEHHLTVGTGYAFANGEIDSSGVLTIGGITRLNKRVALLTENYILTSGEEAIISGGLRYIAKKLTIDLMYFEGGFPAIDIVLKL</sequence>
<dbReference type="AlphaFoldDB" id="A0A150XGP2"/>
<organism evidence="1 2">
    <name type="scientific">Roseivirga spongicola</name>
    <dbReference type="NCBI Taxonomy" id="333140"/>
    <lineage>
        <taxon>Bacteria</taxon>
        <taxon>Pseudomonadati</taxon>
        <taxon>Bacteroidota</taxon>
        <taxon>Cytophagia</taxon>
        <taxon>Cytophagales</taxon>
        <taxon>Roseivirgaceae</taxon>
        <taxon>Roseivirga</taxon>
    </lineage>
</organism>
<comment type="caution">
    <text evidence="1">The sequence shown here is derived from an EMBL/GenBank/DDBJ whole genome shotgun (WGS) entry which is preliminary data.</text>
</comment>
<keyword evidence="2" id="KW-1185">Reference proteome</keyword>
<protein>
    <submittedName>
        <fullName evidence="1">Uncharacterized protein</fullName>
    </submittedName>
</protein>
<accession>A0A150XGP2</accession>
<dbReference type="EMBL" id="LRPC01000001">
    <property type="protein sequence ID" value="KYG77878.1"/>
    <property type="molecule type" value="Genomic_DNA"/>
</dbReference>
<reference evidence="1 2" key="1">
    <citation type="submission" date="2016-01" db="EMBL/GenBank/DDBJ databases">
        <title>Genome sequencing of Roseivirga spongicola UST030701-084.</title>
        <authorList>
            <person name="Selvaratnam C."/>
            <person name="Thevarajoo S."/>
            <person name="Goh K.M."/>
            <person name="Ee R."/>
            <person name="Chan K.-G."/>
            <person name="Chong C.S."/>
        </authorList>
    </citation>
    <scope>NUCLEOTIDE SEQUENCE [LARGE SCALE GENOMIC DNA]</scope>
    <source>
        <strain evidence="1 2">UST030701-084</strain>
    </source>
</reference>
<dbReference type="Proteomes" id="UP000075606">
    <property type="component" value="Unassembled WGS sequence"/>
</dbReference>
<dbReference type="STRING" id="333140.AWW68_03665"/>
<proteinExistence type="predicted"/>
<gene>
    <name evidence="1" type="ORF">AWW68_03665</name>
</gene>